<feature type="coiled-coil region" evidence="1">
    <location>
        <begin position="9"/>
        <end position="36"/>
    </location>
</feature>
<organism evidence="2 3">
    <name type="scientific">Stylosanthes scabra</name>
    <dbReference type="NCBI Taxonomy" id="79078"/>
    <lineage>
        <taxon>Eukaryota</taxon>
        <taxon>Viridiplantae</taxon>
        <taxon>Streptophyta</taxon>
        <taxon>Embryophyta</taxon>
        <taxon>Tracheophyta</taxon>
        <taxon>Spermatophyta</taxon>
        <taxon>Magnoliopsida</taxon>
        <taxon>eudicotyledons</taxon>
        <taxon>Gunneridae</taxon>
        <taxon>Pentapetalae</taxon>
        <taxon>rosids</taxon>
        <taxon>fabids</taxon>
        <taxon>Fabales</taxon>
        <taxon>Fabaceae</taxon>
        <taxon>Papilionoideae</taxon>
        <taxon>50 kb inversion clade</taxon>
        <taxon>dalbergioids sensu lato</taxon>
        <taxon>Dalbergieae</taxon>
        <taxon>Pterocarpus clade</taxon>
        <taxon>Stylosanthes</taxon>
    </lineage>
</organism>
<protein>
    <submittedName>
        <fullName evidence="2">Uncharacterized protein</fullName>
    </submittedName>
</protein>
<evidence type="ECO:0000313" key="2">
    <source>
        <dbReference type="EMBL" id="MED6159859.1"/>
    </source>
</evidence>
<evidence type="ECO:0000313" key="3">
    <source>
        <dbReference type="Proteomes" id="UP001341840"/>
    </source>
</evidence>
<sequence>MTHLEDRLFAFKERTHEAEKEEFVQLEEQLADAYCKEERRNKIWHLEDENGHMCTSTDAIGARAQRFFEDLFTNSIPHNPIEALEGVAKKISPETADMLTKPVYEEDIQRVVFAVNLGAAPAGVVHLGLGRVSLIIERFLKKDPAFRILIAKNRNPHLLWFRQLMLDSRIGNLQAIEENISPVIVLKYNKPKLRKEVNKFSGYIPTRAPIMFTQVSILPIFSSMKLLPRSMNTSVKKEFGNPFAVFNVPQNSESSYGNSYMMV</sequence>
<gene>
    <name evidence="2" type="ORF">PIB30_046077</name>
</gene>
<proteinExistence type="predicted"/>
<keyword evidence="1" id="KW-0175">Coiled coil</keyword>
<keyword evidence="3" id="KW-1185">Reference proteome</keyword>
<accession>A0ABU6UFN7</accession>
<evidence type="ECO:0000256" key="1">
    <source>
        <dbReference type="SAM" id="Coils"/>
    </source>
</evidence>
<name>A0ABU6UFN7_9FABA</name>
<dbReference type="EMBL" id="JASCZI010121114">
    <property type="protein sequence ID" value="MED6159859.1"/>
    <property type="molecule type" value="Genomic_DNA"/>
</dbReference>
<comment type="caution">
    <text evidence="2">The sequence shown here is derived from an EMBL/GenBank/DDBJ whole genome shotgun (WGS) entry which is preliminary data.</text>
</comment>
<reference evidence="2 3" key="1">
    <citation type="journal article" date="2023" name="Plants (Basel)">
        <title>Bridging the Gap: Combining Genomics and Transcriptomics Approaches to Understand Stylosanthes scabra, an Orphan Legume from the Brazilian Caatinga.</title>
        <authorList>
            <person name="Ferreira-Neto J.R.C."/>
            <person name="da Silva M.D."/>
            <person name="Binneck E."/>
            <person name="de Melo N.F."/>
            <person name="da Silva R.H."/>
            <person name="de Melo A.L.T.M."/>
            <person name="Pandolfi V."/>
            <person name="Bustamante F.O."/>
            <person name="Brasileiro-Vidal A.C."/>
            <person name="Benko-Iseppon A.M."/>
        </authorList>
    </citation>
    <scope>NUCLEOTIDE SEQUENCE [LARGE SCALE GENOMIC DNA]</scope>
    <source>
        <tissue evidence="2">Leaves</tissue>
    </source>
</reference>
<dbReference type="Proteomes" id="UP001341840">
    <property type="component" value="Unassembled WGS sequence"/>
</dbReference>